<dbReference type="RefSeq" id="WP_105291392.1">
    <property type="nucleotide sequence ID" value="NZ_CAWMZI010000003.1"/>
</dbReference>
<gene>
    <name evidence="1" type="ORF">A6J80_23485</name>
</gene>
<dbReference type="AlphaFoldDB" id="A0A2P1BU60"/>
<keyword evidence="2" id="KW-1185">Reference proteome</keyword>
<dbReference type="Proteomes" id="UP000191257">
    <property type="component" value="Plasmid unnamed2"/>
</dbReference>
<dbReference type="InterPro" id="IPR053838">
    <property type="entry name" value="DUF6925"/>
</dbReference>
<proteinExistence type="predicted"/>
<dbReference type="EMBL" id="CP020440">
    <property type="protein sequence ID" value="AVI58241.1"/>
    <property type="molecule type" value="Genomic_DNA"/>
</dbReference>
<sequence length="81" mass="8732">MAAILAAHPHRVALSRIGRVEVWQKIGGPDTGGVSLVGPHTHVLQKLLRARRRHLANMPIPGGLVPVVGFHPASPIMDRRS</sequence>
<geneLocation type="plasmid" evidence="1 2">
    <name>unnamed2</name>
</geneLocation>
<organism evidence="1 2">
    <name type="scientific">Paracoccus yeei</name>
    <dbReference type="NCBI Taxonomy" id="147645"/>
    <lineage>
        <taxon>Bacteria</taxon>
        <taxon>Pseudomonadati</taxon>
        <taxon>Pseudomonadota</taxon>
        <taxon>Alphaproteobacteria</taxon>
        <taxon>Rhodobacterales</taxon>
        <taxon>Paracoccaceae</taxon>
        <taxon>Paracoccus</taxon>
    </lineage>
</organism>
<dbReference type="Pfam" id="PF21973">
    <property type="entry name" value="DUF6925"/>
    <property type="match status" value="1"/>
</dbReference>
<evidence type="ECO:0000313" key="2">
    <source>
        <dbReference type="Proteomes" id="UP000191257"/>
    </source>
</evidence>
<evidence type="ECO:0000313" key="1">
    <source>
        <dbReference type="EMBL" id="AVI58241.1"/>
    </source>
</evidence>
<reference evidence="1" key="1">
    <citation type="submission" date="2017-12" db="EMBL/GenBank/DDBJ databases">
        <title>FDA dAtabase for Regulatory Grade micrObial Sequences (FDA-ARGOS): Supporting development and validation of Infectious Disease Dx tests.</title>
        <authorList>
            <person name="Campos J."/>
            <person name="Goldberg B."/>
            <person name="Tallon L."/>
            <person name="Sadzewicz L."/>
            <person name="Sengamalay N."/>
            <person name="Ott S."/>
            <person name="Godinez A."/>
            <person name="Nagaraj S."/>
            <person name="Vyas G."/>
            <person name="Aluvathingal J."/>
            <person name="Nadendla S."/>
            <person name="Geyer C."/>
            <person name="Nandy P."/>
            <person name="Hobson J."/>
            <person name="Sichtig H."/>
        </authorList>
    </citation>
    <scope>NUCLEOTIDE SEQUENCE</scope>
    <source>
        <strain evidence="1">FDAARGOS_252</strain>
        <plasmid evidence="1">unnamed2</plasmid>
    </source>
</reference>
<name>A0A2P1BU60_9RHOB</name>
<protein>
    <submittedName>
        <fullName evidence="1">Uncharacterized protein</fullName>
    </submittedName>
</protein>
<accession>A0A2P1BU60</accession>
<dbReference type="KEGG" id="pye:A6J80_23485"/>
<keyword evidence="1" id="KW-0614">Plasmid</keyword>